<name>A0A2P5I2K2_DIAHE</name>
<proteinExistence type="inferred from homology"/>
<evidence type="ECO:0000313" key="6">
    <source>
        <dbReference type="EMBL" id="POS76711.1"/>
    </source>
</evidence>
<protein>
    <submittedName>
        <fullName evidence="6">Thioredoxin</fullName>
    </submittedName>
</protein>
<evidence type="ECO:0000256" key="4">
    <source>
        <dbReference type="SAM" id="SignalP"/>
    </source>
</evidence>
<sequence>METSTYIILALLAIFLFGPALFRDNSPIPETSGNVHKITKAGEFDALLKSTSNVIVDFYADWCPPCRSIAPIFSKLADKHALKGHLDFAKVNVDHVNDIAGRYGVSAMPTFVFFEGGKPTPVQAKVPRAGPSVVMVDGGVERIRGADPVSLTAVADALYEKVKGAAGVSDAPGDDKKVADSSRG</sequence>
<dbReference type="Gene3D" id="3.40.30.10">
    <property type="entry name" value="Glutaredoxin"/>
    <property type="match status" value="1"/>
</dbReference>
<gene>
    <name evidence="6" type="ORF">DHEL01_v204896</name>
</gene>
<dbReference type="EMBL" id="MAVT02000340">
    <property type="protein sequence ID" value="POS76711.1"/>
    <property type="molecule type" value="Genomic_DNA"/>
</dbReference>
<comment type="caution">
    <text evidence="6">The sequence shown here is derived from an EMBL/GenBank/DDBJ whole genome shotgun (WGS) entry which is preliminary data.</text>
</comment>
<dbReference type="InterPro" id="IPR013766">
    <property type="entry name" value="Thioredoxin_domain"/>
</dbReference>
<evidence type="ECO:0000259" key="5">
    <source>
        <dbReference type="PROSITE" id="PS51352"/>
    </source>
</evidence>
<comment type="similarity">
    <text evidence="1">Belongs to the thioredoxin family.</text>
</comment>
<dbReference type="CDD" id="cd02947">
    <property type="entry name" value="TRX_family"/>
    <property type="match status" value="1"/>
</dbReference>
<feature type="domain" description="Thioredoxin" evidence="5">
    <location>
        <begin position="16"/>
        <end position="167"/>
    </location>
</feature>
<reference evidence="6" key="1">
    <citation type="submission" date="2017-09" db="EMBL/GenBank/DDBJ databases">
        <title>Polyketide synthases of a Diaporthe helianthi virulent isolate.</title>
        <authorList>
            <person name="Baroncelli R."/>
        </authorList>
    </citation>
    <scope>NUCLEOTIDE SEQUENCE [LARGE SCALE GENOMIC DNA]</scope>
    <source>
        <strain evidence="6">7/96</strain>
    </source>
</reference>
<dbReference type="Pfam" id="PF00085">
    <property type="entry name" value="Thioredoxin"/>
    <property type="match status" value="1"/>
</dbReference>
<keyword evidence="2" id="KW-1015">Disulfide bond</keyword>
<dbReference type="SUPFAM" id="SSF52833">
    <property type="entry name" value="Thioredoxin-like"/>
    <property type="match status" value="1"/>
</dbReference>
<dbReference type="PANTHER" id="PTHR46115">
    <property type="entry name" value="THIOREDOXIN-LIKE PROTEIN 1"/>
    <property type="match status" value="1"/>
</dbReference>
<dbReference type="PROSITE" id="PS51352">
    <property type="entry name" value="THIOREDOXIN_2"/>
    <property type="match status" value="1"/>
</dbReference>
<dbReference type="OrthoDB" id="19690at2759"/>
<dbReference type="STRING" id="158607.A0A2P5I2K2"/>
<organism evidence="6 7">
    <name type="scientific">Diaporthe helianthi</name>
    <dbReference type="NCBI Taxonomy" id="158607"/>
    <lineage>
        <taxon>Eukaryota</taxon>
        <taxon>Fungi</taxon>
        <taxon>Dikarya</taxon>
        <taxon>Ascomycota</taxon>
        <taxon>Pezizomycotina</taxon>
        <taxon>Sordariomycetes</taxon>
        <taxon>Sordariomycetidae</taxon>
        <taxon>Diaporthales</taxon>
        <taxon>Diaporthaceae</taxon>
        <taxon>Diaporthe</taxon>
    </lineage>
</organism>
<evidence type="ECO:0000313" key="7">
    <source>
        <dbReference type="Proteomes" id="UP000094444"/>
    </source>
</evidence>
<evidence type="ECO:0000256" key="1">
    <source>
        <dbReference type="ARBA" id="ARBA00008987"/>
    </source>
</evidence>
<feature type="region of interest" description="Disordered" evidence="3">
    <location>
        <begin position="164"/>
        <end position="184"/>
    </location>
</feature>
<dbReference type="PRINTS" id="PR00421">
    <property type="entry name" value="THIOREDOXIN"/>
</dbReference>
<feature type="chain" id="PRO_5015119309" evidence="4">
    <location>
        <begin position="23"/>
        <end position="184"/>
    </location>
</feature>
<feature type="compositionally biased region" description="Basic and acidic residues" evidence="3">
    <location>
        <begin position="173"/>
        <end position="184"/>
    </location>
</feature>
<dbReference type="PROSITE" id="PS00194">
    <property type="entry name" value="THIOREDOXIN_1"/>
    <property type="match status" value="1"/>
</dbReference>
<accession>A0A2P5I2K2</accession>
<dbReference type="InterPro" id="IPR036249">
    <property type="entry name" value="Thioredoxin-like_sf"/>
</dbReference>
<evidence type="ECO:0000256" key="2">
    <source>
        <dbReference type="ARBA" id="ARBA00023157"/>
    </source>
</evidence>
<dbReference type="InterPro" id="IPR017937">
    <property type="entry name" value="Thioredoxin_CS"/>
</dbReference>
<keyword evidence="4" id="KW-0732">Signal</keyword>
<dbReference type="AlphaFoldDB" id="A0A2P5I2K2"/>
<dbReference type="Proteomes" id="UP000094444">
    <property type="component" value="Unassembled WGS sequence"/>
</dbReference>
<keyword evidence="7" id="KW-1185">Reference proteome</keyword>
<dbReference type="InParanoid" id="A0A2P5I2K2"/>
<feature type="signal peptide" evidence="4">
    <location>
        <begin position="1"/>
        <end position="22"/>
    </location>
</feature>
<evidence type="ECO:0000256" key="3">
    <source>
        <dbReference type="SAM" id="MobiDB-lite"/>
    </source>
</evidence>